<dbReference type="AlphaFoldDB" id="A0A848FD57"/>
<organism evidence="2 3">
    <name type="scientific">Azohydromonas caseinilytica</name>
    <dbReference type="NCBI Taxonomy" id="2728836"/>
    <lineage>
        <taxon>Bacteria</taxon>
        <taxon>Pseudomonadati</taxon>
        <taxon>Pseudomonadota</taxon>
        <taxon>Betaproteobacteria</taxon>
        <taxon>Burkholderiales</taxon>
        <taxon>Sphaerotilaceae</taxon>
        <taxon>Azohydromonas</taxon>
    </lineage>
</organism>
<dbReference type="SUPFAM" id="SSF50800">
    <property type="entry name" value="PK beta-barrel domain-like"/>
    <property type="match status" value="1"/>
</dbReference>
<dbReference type="InterPro" id="IPR052716">
    <property type="entry name" value="MOSC_domain"/>
</dbReference>
<reference evidence="2 3" key="1">
    <citation type="submission" date="2020-04" db="EMBL/GenBank/DDBJ databases">
        <title>Azohydromonas sp. isolated from soil.</title>
        <authorList>
            <person name="Dahal R.H."/>
        </authorList>
    </citation>
    <scope>NUCLEOTIDE SEQUENCE [LARGE SCALE GENOMIC DNA]</scope>
    <source>
        <strain evidence="2 3">G-1-1-14</strain>
    </source>
</reference>
<proteinExistence type="predicted"/>
<dbReference type="Gene3D" id="2.40.33.20">
    <property type="entry name" value="PK beta-barrel domain-like"/>
    <property type="match status" value="1"/>
</dbReference>
<dbReference type="GO" id="GO:0030151">
    <property type="term" value="F:molybdenum ion binding"/>
    <property type="evidence" value="ECO:0007669"/>
    <property type="project" value="InterPro"/>
</dbReference>
<sequence length="184" mass="18930">MLLRELLARVPGPGRLEAIWLRPARGAAAVGVPEALVLAGHGLQGDRSAAGRGGGRRQVTLLQQEHLPVVAALLGRPALEASLLRRNLVVSGLNLLAARSPLPAVPLRLWLGDEVELEVTGPCEPCSRMEEALGAGGYAALRGHGGVTARVLRGGRIRVGDAVRCVAGPGPDEGAAAQAALPLD</sequence>
<dbReference type="EMBL" id="JABBFW010000007">
    <property type="protein sequence ID" value="NML15871.1"/>
    <property type="molecule type" value="Genomic_DNA"/>
</dbReference>
<gene>
    <name evidence="2" type="ORF">HHL10_12895</name>
</gene>
<comment type="caution">
    <text evidence="2">The sequence shown here is derived from an EMBL/GenBank/DDBJ whole genome shotgun (WGS) entry which is preliminary data.</text>
</comment>
<dbReference type="InterPro" id="IPR011037">
    <property type="entry name" value="Pyrv_Knase-like_insert_dom_sf"/>
</dbReference>
<dbReference type="RefSeq" id="WP_169160767.1">
    <property type="nucleotide sequence ID" value="NZ_JABBFW010000007.1"/>
</dbReference>
<keyword evidence="3" id="KW-1185">Reference proteome</keyword>
<evidence type="ECO:0000313" key="3">
    <source>
        <dbReference type="Proteomes" id="UP000574067"/>
    </source>
</evidence>
<dbReference type="InterPro" id="IPR005302">
    <property type="entry name" value="MoCF_Sase_C"/>
</dbReference>
<name>A0A848FD57_9BURK</name>
<evidence type="ECO:0000259" key="1">
    <source>
        <dbReference type="PROSITE" id="PS51340"/>
    </source>
</evidence>
<dbReference type="PANTHER" id="PTHR36930">
    <property type="entry name" value="METAL-SULFUR CLUSTER BIOSYNTHESIS PROTEINS YUAD-RELATED"/>
    <property type="match status" value="1"/>
</dbReference>
<dbReference type="Pfam" id="PF03473">
    <property type="entry name" value="MOSC"/>
    <property type="match status" value="1"/>
</dbReference>
<dbReference type="GO" id="GO:0030170">
    <property type="term" value="F:pyridoxal phosphate binding"/>
    <property type="evidence" value="ECO:0007669"/>
    <property type="project" value="InterPro"/>
</dbReference>
<feature type="domain" description="MOSC" evidence="1">
    <location>
        <begin position="30"/>
        <end position="166"/>
    </location>
</feature>
<dbReference type="PANTHER" id="PTHR36930:SF1">
    <property type="entry name" value="MOSC DOMAIN-CONTAINING PROTEIN"/>
    <property type="match status" value="1"/>
</dbReference>
<accession>A0A848FD57</accession>
<evidence type="ECO:0000313" key="2">
    <source>
        <dbReference type="EMBL" id="NML15871.1"/>
    </source>
</evidence>
<dbReference type="PROSITE" id="PS51340">
    <property type="entry name" value="MOSC"/>
    <property type="match status" value="1"/>
</dbReference>
<dbReference type="Proteomes" id="UP000574067">
    <property type="component" value="Unassembled WGS sequence"/>
</dbReference>
<dbReference type="GO" id="GO:0003824">
    <property type="term" value="F:catalytic activity"/>
    <property type="evidence" value="ECO:0007669"/>
    <property type="project" value="InterPro"/>
</dbReference>
<protein>
    <submittedName>
        <fullName evidence="2">MOSC domain-containing protein</fullName>
    </submittedName>
</protein>